<evidence type="ECO:0000313" key="3">
    <source>
        <dbReference type="Proteomes" id="UP000095256"/>
    </source>
</evidence>
<keyword evidence="1" id="KW-0175">Coiled coil</keyword>
<evidence type="ECO:0000313" key="2">
    <source>
        <dbReference type="EMBL" id="OEH84113.1"/>
    </source>
</evidence>
<organism evidence="2 3">
    <name type="scientific">Enterococcus rivorum</name>
    <dbReference type="NCBI Taxonomy" id="762845"/>
    <lineage>
        <taxon>Bacteria</taxon>
        <taxon>Bacillati</taxon>
        <taxon>Bacillota</taxon>
        <taxon>Bacilli</taxon>
        <taxon>Lactobacillales</taxon>
        <taxon>Enterococcaceae</taxon>
        <taxon>Enterococcus</taxon>
    </lineage>
</organism>
<dbReference type="RefSeq" id="WP_069697120.1">
    <property type="nucleotide sequence ID" value="NZ_JAGGMA010000003.1"/>
</dbReference>
<evidence type="ECO:0000256" key="1">
    <source>
        <dbReference type="SAM" id="Coils"/>
    </source>
</evidence>
<dbReference type="STRING" id="762845.BCR26_01190"/>
<reference evidence="2 3" key="1">
    <citation type="submission" date="2016-09" db="EMBL/GenBank/DDBJ databases">
        <authorList>
            <person name="Capua I."/>
            <person name="De Benedictis P."/>
            <person name="Joannis T."/>
            <person name="Lombin L.H."/>
            <person name="Cattoli G."/>
        </authorList>
    </citation>
    <scope>NUCLEOTIDE SEQUENCE [LARGE SCALE GENOMIC DNA]</scope>
    <source>
        <strain evidence="2 3">LMG 25899</strain>
    </source>
</reference>
<sequence length="158" mass="18676">MYEAEEVVSLVEGLNSVSTFHRWRKLAEELCHVSFKRKTKQVGATSYTKIYQFSEADIEKFRQVSVLRNRGHPVKEAILSVFKEEKKQISIEEQHKQLFDKLIEAIQTLDGERQKQTKSIQSLERQWHLMVQRVNKLEQRIEAVETGKMDKPFKRKNS</sequence>
<feature type="coiled-coil region" evidence="1">
    <location>
        <begin position="106"/>
        <end position="140"/>
    </location>
</feature>
<dbReference type="AlphaFoldDB" id="A0A1E5L258"/>
<name>A0A1E5L258_9ENTE</name>
<dbReference type="Proteomes" id="UP000095256">
    <property type="component" value="Unassembled WGS sequence"/>
</dbReference>
<keyword evidence="3" id="KW-1185">Reference proteome</keyword>
<protein>
    <submittedName>
        <fullName evidence="2">Uncharacterized protein</fullName>
    </submittedName>
</protein>
<dbReference type="EMBL" id="MIEK01000001">
    <property type="protein sequence ID" value="OEH84113.1"/>
    <property type="molecule type" value="Genomic_DNA"/>
</dbReference>
<gene>
    <name evidence="2" type="ORF">BCR26_01190</name>
</gene>
<dbReference type="OrthoDB" id="2222747at2"/>
<proteinExistence type="predicted"/>
<comment type="caution">
    <text evidence="2">The sequence shown here is derived from an EMBL/GenBank/DDBJ whole genome shotgun (WGS) entry which is preliminary data.</text>
</comment>
<dbReference type="Gene3D" id="1.10.1660.10">
    <property type="match status" value="1"/>
</dbReference>
<accession>A0A1E5L258</accession>